<dbReference type="EMBL" id="ADAS02000045">
    <property type="protein sequence ID" value="OAV93888.1"/>
    <property type="molecule type" value="Genomic_DNA"/>
</dbReference>
<reference evidence="3 4" key="3">
    <citation type="journal article" date="2017" name="G3 (Bethesda)">
        <title>Comparative analysis highlights variable genome content of wheat rusts and divergence of the mating loci.</title>
        <authorList>
            <person name="Cuomo C.A."/>
            <person name="Bakkeren G."/>
            <person name="Khalil H.B."/>
            <person name="Panwar V."/>
            <person name="Joly D."/>
            <person name="Linning R."/>
            <person name="Sakthikumar S."/>
            <person name="Song X."/>
            <person name="Adiconis X."/>
            <person name="Fan L."/>
            <person name="Goldberg J.M."/>
            <person name="Levin J.Z."/>
            <person name="Young S."/>
            <person name="Zeng Q."/>
            <person name="Anikster Y."/>
            <person name="Bruce M."/>
            <person name="Wang M."/>
            <person name="Yin C."/>
            <person name="McCallum B."/>
            <person name="Szabo L.J."/>
            <person name="Hulbert S."/>
            <person name="Chen X."/>
            <person name="Fellers J.P."/>
        </authorList>
    </citation>
    <scope>NUCLEOTIDE SEQUENCE</scope>
    <source>
        <strain evidence="4">Isolate 1-1 / race 1 (BBBD)</strain>
        <strain evidence="3">isolate 1-1 / race 1 (BBBD)</strain>
    </source>
</reference>
<name>A0A180GN40_PUCT1</name>
<accession>A0A180GN40</accession>
<sequence>MAIPRSPVLSEELESLDNEQCLWIAEHPCFWMPRTPFCEDLDDDFRDPLESPAGGSNATNLTDDGDTTMTHDDRTVKGKARATDNGLGLSNIAGLSVNGSGPLPSSVPPLTLPAPRMTDDHNSAALTRLHEETVRRAALAGATSKGQYETNAGRVFKDWSFMNCPQYNGLVKHKAFLDYEDAINSGGRPGNWAAFCRWLLKLNPLCVSKDLILNDYDRLYQQPNEMAQSFFQRFRQWQHKVKNYGFHYEASSGFVTHLNRGLKEKVKGIVAMERRRGTPLSFDQIVVTALEEDQTY</sequence>
<keyword evidence="4" id="KW-1185">Reference proteome</keyword>
<protein>
    <submittedName>
        <fullName evidence="2 3">Uncharacterized protein</fullName>
    </submittedName>
</protein>
<organism evidence="2">
    <name type="scientific">Puccinia triticina (isolate 1-1 / race 1 (BBBD))</name>
    <name type="common">Brown leaf rust fungus</name>
    <dbReference type="NCBI Taxonomy" id="630390"/>
    <lineage>
        <taxon>Eukaryota</taxon>
        <taxon>Fungi</taxon>
        <taxon>Dikarya</taxon>
        <taxon>Basidiomycota</taxon>
        <taxon>Pucciniomycotina</taxon>
        <taxon>Pucciniomycetes</taxon>
        <taxon>Pucciniales</taxon>
        <taxon>Pucciniaceae</taxon>
        <taxon>Puccinia</taxon>
    </lineage>
</organism>
<evidence type="ECO:0000313" key="3">
    <source>
        <dbReference type="EnsemblFungi" id="PTTG_27133-t43_1-p1"/>
    </source>
</evidence>
<evidence type="ECO:0000256" key="1">
    <source>
        <dbReference type="SAM" id="MobiDB-lite"/>
    </source>
</evidence>
<dbReference type="EnsemblFungi" id="PTTG_27133-t43_1">
    <property type="protein sequence ID" value="PTTG_27133-t43_1-p1"/>
    <property type="gene ID" value="PTTG_27133"/>
</dbReference>
<evidence type="ECO:0000313" key="4">
    <source>
        <dbReference type="Proteomes" id="UP000005240"/>
    </source>
</evidence>
<feature type="region of interest" description="Disordered" evidence="1">
    <location>
        <begin position="43"/>
        <end position="82"/>
    </location>
</feature>
<reference evidence="2" key="2">
    <citation type="submission" date="2016-05" db="EMBL/GenBank/DDBJ databases">
        <title>Comparative analysis highlights variable genome content of wheat rusts and divergence of the mating loci.</title>
        <authorList>
            <person name="Cuomo C.A."/>
            <person name="Bakkeren G."/>
            <person name="Szabo L."/>
            <person name="Khalil H."/>
            <person name="Joly D."/>
            <person name="Goldberg J."/>
            <person name="Young S."/>
            <person name="Zeng Q."/>
            <person name="Fellers J."/>
        </authorList>
    </citation>
    <scope>NUCLEOTIDE SEQUENCE [LARGE SCALE GENOMIC DNA]</scope>
    <source>
        <strain evidence="2">1-1 BBBD Race 1</strain>
    </source>
</reference>
<reference evidence="3" key="4">
    <citation type="submission" date="2025-05" db="UniProtKB">
        <authorList>
            <consortium name="EnsemblFungi"/>
        </authorList>
    </citation>
    <scope>IDENTIFICATION</scope>
    <source>
        <strain evidence="3">isolate 1-1 / race 1 (BBBD)</strain>
    </source>
</reference>
<evidence type="ECO:0000313" key="2">
    <source>
        <dbReference type="EMBL" id="OAV93888.1"/>
    </source>
</evidence>
<gene>
    <name evidence="2" type="ORF">PTTG_27133</name>
</gene>
<dbReference type="Proteomes" id="UP000005240">
    <property type="component" value="Unassembled WGS sequence"/>
</dbReference>
<dbReference type="VEuPathDB" id="FungiDB:PTTG_27133"/>
<reference evidence="2" key="1">
    <citation type="submission" date="2009-11" db="EMBL/GenBank/DDBJ databases">
        <authorList>
            <consortium name="The Broad Institute Genome Sequencing Platform"/>
            <person name="Ward D."/>
            <person name="Feldgarden M."/>
            <person name="Earl A."/>
            <person name="Young S.K."/>
            <person name="Zeng Q."/>
            <person name="Koehrsen M."/>
            <person name="Alvarado L."/>
            <person name="Berlin A."/>
            <person name="Bochicchio J."/>
            <person name="Borenstein D."/>
            <person name="Chapman S.B."/>
            <person name="Chen Z."/>
            <person name="Engels R."/>
            <person name="Freedman E."/>
            <person name="Gellesch M."/>
            <person name="Goldberg J."/>
            <person name="Griggs A."/>
            <person name="Gujja S."/>
            <person name="Heilman E."/>
            <person name="Heiman D."/>
            <person name="Hepburn T."/>
            <person name="Howarth C."/>
            <person name="Jen D."/>
            <person name="Larson L."/>
            <person name="Lewis B."/>
            <person name="Mehta T."/>
            <person name="Park D."/>
            <person name="Pearson M."/>
            <person name="Roberts A."/>
            <person name="Saif S."/>
            <person name="Shea T."/>
            <person name="Shenoy N."/>
            <person name="Sisk P."/>
            <person name="Stolte C."/>
            <person name="Sykes S."/>
            <person name="Thomson T."/>
            <person name="Walk T."/>
            <person name="White J."/>
            <person name="Yandava C."/>
            <person name="Izard J."/>
            <person name="Baranova O.V."/>
            <person name="Blanton J.M."/>
            <person name="Tanner A.C."/>
            <person name="Dewhirst F.E."/>
            <person name="Haas B."/>
            <person name="Nusbaum C."/>
            <person name="Birren B."/>
        </authorList>
    </citation>
    <scope>NUCLEOTIDE SEQUENCE [LARGE SCALE GENOMIC DNA]</scope>
    <source>
        <strain evidence="2">1-1 BBBD Race 1</strain>
    </source>
</reference>
<dbReference type="AlphaFoldDB" id="A0A180GN40"/>
<proteinExistence type="predicted"/>